<dbReference type="Proteomes" id="UP000277212">
    <property type="component" value="Unassembled WGS sequence"/>
</dbReference>
<keyword evidence="3" id="KW-1133">Transmembrane helix</keyword>
<comment type="similarity">
    <text evidence="2">Belongs to the PIGH family.</text>
</comment>
<protein>
    <recommendedName>
        <fullName evidence="4">Phosphatidylinositol N-acetylglucosaminyltransferase subunit H conserved domain-containing protein</fullName>
    </recommendedName>
</protein>
<dbReference type="PANTHER" id="PTHR15231:SF1">
    <property type="entry name" value="PHOSPHATIDYLINOSITOL N-ACETYLGLUCOSAMINYLTRANSFERASE SUBUNIT H"/>
    <property type="match status" value="1"/>
</dbReference>
<evidence type="ECO:0000313" key="6">
    <source>
        <dbReference type="Proteomes" id="UP000277212"/>
    </source>
</evidence>
<dbReference type="GO" id="GO:0000506">
    <property type="term" value="C:glycosylphosphatidylinositol-N-acetylglucosaminyltransferase (GPI-GnT) complex"/>
    <property type="evidence" value="ECO:0007669"/>
    <property type="project" value="InterPro"/>
</dbReference>
<evidence type="ECO:0000259" key="4">
    <source>
        <dbReference type="Pfam" id="PF10181"/>
    </source>
</evidence>
<sequence length="212" mass="23572">MLSTSPRLRIRHPSPTTAEFTVTTLRPIPPALHTFILLTRFLVTVFILLLLYARLTLSPLLASAIPPLLKDLVPRAHLQAPASISALAENIPVSVLVPGSIAVLWLLSRRGYACESILVMRGLGVQTSSCAGGYLAGTATRFIPTEKIQDILVNEAFLGFEVRYYLVVVVEGEEDIVVVFPRLLPRRKIVEEVWRGVRRCLYESRTEEKGQN</sequence>
<name>A0A3M2RTP1_9HYPO</name>
<evidence type="ECO:0000256" key="2">
    <source>
        <dbReference type="ARBA" id="ARBA00009610"/>
    </source>
</evidence>
<comment type="pathway">
    <text evidence="1">Glycolipid biosynthesis; glycosylphosphatidylinositol-anchor biosynthesis.</text>
</comment>
<accession>A0A3M2RTP1</accession>
<dbReference type="PANTHER" id="PTHR15231">
    <property type="entry name" value="PHOSPHATIDYLINOSITOL N-ACETYLGLUCOSAMINYLTRANSFERASE SUBUNIT H"/>
    <property type="match status" value="1"/>
</dbReference>
<evidence type="ECO:0000313" key="5">
    <source>
        <dbReference type="EMBL" id="RMJ08624.1"/>
    </source>
</evidence>
<dbReference type="Pfam" id="PF10181">
    <property type="entry name" value="PIG-H"/>
    <property type="match status" value="1"/>
</dbReference>
<organism evidence="5 6">
    <name type="scientific">Fusarium kuroshium</name>
    <dbReference type="NCBI Taxonomy" id="2010991"/>
    <lineage>
        <taxon>Eukaryota</taxon>
        <taxon>Fungi</taxon>
        <taxon>Dikarya</taxon>
        <taxon>Ascomycota</taxon>
        <taxon>Pezizomycotina</taxon>
        <taxon>Sordariomycetes</taxon>
        <taxon>Hypocreomycetidae</taxon>
        <taxon>Hypocreales</taxon>
        <taxon>Nectriaceae</taxon>
        <taxon>Fusarium</taxon>
        <taxon>Fusarium solani species complex</taxon>
    </lineage>
</organism>
<keyword evidence="6" id="KW-1185">Reference proteome</keyword>
<evidence type="ECO:0000256" key="3">
    <source>
        <dbReference type="SAM" id="Phobius"/>
    </source>
</evidence>
<dbReference type="STRING" id="2010991.A0A3M2RTP1"/>
<dbReference type="EMBL" id="NKUJ01000278">
    <property type="protein sequence ID" value="RMJ08624.1"/>
    <property type="molecule type" value="Genomic_DNA"/>
</dbReference>
<evidence type="ECO:0000256" key="1">
    <source>
        <dbReference type="ARBA" id="ARBA00004687"/>
    </source>
</evidence>
<dbReference type="UniPathway" id="UPA00196"/>
<dbReference type="AlphaFoldDB" id="A0A3M2RTP1"/>
<proteinExistence type="inferred from homology"/>
<reference evidence="5 6" key="1">
    <citation type="submission" date="2017-06" db="EMBL/GenBank/DDBJ databases">
        <title>Comparative genomic analysis of Ambrosia Fusariam Clade fungi.</title>
        <authorList>
            <person name="Stajich J.E."/>
            <person name="Carrillo J."/>
            <person name="Kijimoto T."/>
            <person name="Eskalen A."/>
            <person name="O'Donnell K."/>
            <person name="Kasson M."/>
        </authorList>
    </citation>
    <scope>NUCLEOTIDE SEQUENCE [LARGE SCALE GENOMIC DNA]</scope>
    <source>
        <strain evidence="5">UCR3666</strain>
    </source>
</reference>
<dbReference type="InterPro" id="IPR019328">
    <property type="entry name" value="PIGH-H_dom"/>
</dbReference>
<keyword evidence="3" id="KW-0472">Membrane</keyword>
<feature type="transmembrane region" description="Helical" evidence="3">
    <location>
        <begin position="31"/>
        <end position="53"/>
    </location>
</feature>
<dbReference type="GO" id="GO:0006506">
    <property type="term" value="P:GPI anchor biosynthetic process"/>
    <property type="evidence" value="ECO:0007669"/>
    <property type="project" value="UniProtKB-UniPathway"/>
</dbReference>
<feature type="domain" description="Phosphatidylinositol N-acetylglucosaminyltransferase subunit H conserved" evidence="4">
    <location>
        <begin position="116"/>
        <end position="181"/>
    </location>
</feature>
<comment type="caution">
    <text evidence="5">The sequence shown here is derived from an EMBL/GenBank/DDBJ whole genome shotgun (WGS) entry which is preliminary data.</text>
</comment>
<keyword evidence="3" id="KW-0812">Transmembrane</keyword>
<dbReference type="OrthoDB" id="6256716at2759"/>
<gene>
    <name evidence="5" type="ORF">CDV36_011766</name>
</gene>
<dbReference type="InterPro" id="IPR044215">
    <property type="entry name" value="PIG-H"/>
</dbReference>